<evidence type="ECO:0000256" key="13">
    <source>
        <dbReference type="PIRNR" id="PIRNR038945"/>
    </source>
</evidence>
<evidence type="ECO:0000256" key="2">
    <source>
        <dbReference type="ARBA" id="ARBA00003648"/>
    </source>
</evidence>
<dbReference type="RefSeq" id="WP_382359722.1">
    <property type="nucleotide sequence ID" value="NZ_JBHLWV010000005.1"/>
</dbReference>
<comment type="cofactor">
    <cofactor evidence="1 13">
        <name>pyridoxal 5'-phosphate</name>
        <dbReference type="ChEBI" id="CHEBI:597326"/>
    </cofactor>
</comment>
<evidence type="ECO:0000313" key="15">
    <source>
        <dbReference type="EMBL" id="MFC0313481.1"/>
    </source>
</evidence>
<evidence type="ECO:0000256" key="3">
    <source>
        <dbReference type="ARBA" id="ARBA00004979"/>
    </source>
</evidence>
<keyword evidence="8 13" id="KW-0791">Threonine biosynthesis</keyword>
<dbReference type="CDD" id="cd01563">
    <property type="entry name" value="Thr-synth_1"/>
    <property type="match status" value="1"/>
</dbReference>
<dbReference type="PROSITE" id="PS50206">
    <property type="entry name" value="RHODANESE_3"/>
    <property type="match status" value="1"/>
</dbReference>
<evidence type="ECO:0000313" key="16">
    <source>
        <dbReference type="Proteomes" id="UP001589783"/>
    </source>
</evidence>
<dbReference type="PANTHER" id="PTHR48078">
    <property type="entry name" value="THREONINE DEHYDRATASE, MITOCHONDRIAL-RELATED"/>
    <property type="match status" value="1"/>
</dbReference>
<dbReference type="InterPro" id="IPR004450">
    <property type="entry name" value="Thr_synthase-like"/>
</dbReference>
<accession>A0ABV6H415</accession>
<evidence type="ECO:0000256" key="11">
    <source>
        <dbReference type="ARBA" id="ARBA00049144"/>
    </source>
</evidence>
<name>A0ABV6H415_9ACTN</name>
<comment type="catalytic activity">
    <reaction evidence="11 13">
        <text>O-phospho-L-homoserine + H2O = L-threonine + phosphate</text>
        <dbReference type="Rhea" id="RHEA:10840"/>
        <dbReference type="ChEBI" id="CHEBI:15377"/>
        <dbReference type="ChEBI" id="CHEBI:43474"/>
        <dbReference type="ChEBI" id="CHEBI:57590"/>
        <dbReference type="ChEBI" id="CHEBI:57926"/>
        <dbReference type="EC" id="4.2.3.1"/>
    </reaction>
</comment>
<dbReference type="InterPro" id="IPR036052">
    <property type="entry name" value="TrpB-like_PALP_sf"/>
</dbReference>
<keyword evidence="9 13" id="KW-0663">Pyridoxal phosphate</keyword>
<gene>
    <name evidence="15" type="primary">thrC</name>
    <name evidence="15" type="ORF">ACFFJD_01260</name>
</gene>
<feature type="domain" description="Rhodanese" evidence="14">
    <location>
        <begin position="89"/>
        <end position="132"/>
    </location>
</feature>
<evidence type="ECO:0000256" key="1">
    <source>
        <dbReference type="ARBA" id="ARBA00001933"/>
    </source>
</evidence>
<dbReference type="Pfam" id="PF00291">
    <property type="entry name" value="PALP"/>
    <property type="match status" value="1"/>
</dbReference>
<dbReference type="Proteomes" id="UP001589783">
    <property type="component" value="Unassembled WGS sequence"/>
</dbReference>
<dbReference type="PIRSF" id="PIRSF038945">
    <property type="entry name" value="Thr_synthase"/>
    <property type="match status" value="1"/>
</dbReference>
<evidence type="ECO:0000256" key="7">
    <source>
        <dbReference type="ARBA" id="ARBA00022605"/>
    </source>
</evidence>
<dbReference type="InterPro" id="IPR001763">
    <property type="entry name" value="Rhodanese-like_dom"/>
</dbReference>
<dbReference type="EMBL" id="JBHLWV010000005">
    <property type="protein sequence ID" value="MFC0313481.1"/>
    <property type="molecule type" value="Genomic_DNA"/>
</dbReference>
<organism evidence="15 16">
    <name type="scientific">Gordonia phosphorivorans</name>
    <dbReference type="NCBI Taxonomy" id="1056982"/>
    <lineage>
        <taxon>Bacteria</taxon>
        <taxon>Bacillati</taxon>
        <taxon>Actinomycetota</taxon>
        <taxon>Actinomycetes</taxon>
        <taxon>Mycobacteriales</taxon>
        <taxon>Gordoniaceae</taxon>
        <taxon>Gordonia</taxon>
    </lineage>
</organism>
<evidence type="ECO:0000256" key="8">
    <source>
        <dbReference type="ARBA" id="ARBA00022697"/>
    </source>
</evidence>
<keyword evidence="7 13" id="KW-0028">Amino-acid biosynthesis</keyword>
<dbReference type="GO" id="GO:0004795">
    <property type="term" value="F:threonine synthase activity"/>
    <property type="evidence" value="ECO:0007669"/>
    <property type="project" value="UniProtKB-EC"/>
</dbReference>
<keyword evidence="10 13" id="KW-0456">Lyase</keyword>
<proteinExistence type="inferred from homology"/>
<evidence type="ECO:0000256" key="10">
    <source>
        <dbReference type="ARBA" id="ARBA00023239"/>
    </source>
</evidence>
<keyword evidence="16" id="KW-1185">Reference proteome</keyword>
<dbReference type="NCBIfam" id="TIGR00260">
    <property type="entry name" value="thrC"/>
    <property type="match status" value="1"/>
</dbReference>
<dbReference type="InterPro" id="IPR000634">
    <property type="entry name" value="Ser/Thr_deHydtase_PyrdxlP-BS"/>
</dbReference>
<sequence length="361" mass="37674">MTNHTHAPVHRGWPGLIEAYRDRMPVGDDWEIVTLLEGGTPLISAPYLGELTGCEVYLKVEGLNPTGSFKDRGMTMAVTTAVNNGKRAVLCASTGNTSASAAAYATRAGITSAVLIPEGKIAMGKLAQAVMHGAKVIQVQGNFDDCLELARKVTSEFNEIELVNSVNPARIEGQKTASFEIVDVLGRAPDVHALPVGNAGNITAYWKGYREYHADGIIDTLPRMLGVQAAGAAPLVLGHPVTNPETIATAIRIGAPASWNQAVAAKDESNGQFRAATDEKLLEAYRLLAAKVGVFVEPASAASVAGLLAAHAEGWVKPGSLVVCTVTGNGLKDPDTALKDMPQVQAIPVDPVAVADALGVG</sequence>
<evidence type="ECO:0000259" key="14">
    <source>
        <dbReference type="PROSITE" id="PS50206"/>
    </source>
</evidence>
<dbReference type="InterPro" id="IPR026260">
    <property type="entry name" value="Thr_Synthase_bac/arc"/>
</dbReference>
<evidence type="ECO:0000256" key="12">
    <source>
        <dbReference type="NCBIfam" id="TIGR00260"/>
    </source>
</evidence>
<dbReference type="SUPFAM" id="SSF53686">
    <property type="entry name" value="Tryptophan synthase beta subunit-like PLP-dependent enzymes"/>
    <property type="match status" value="1"/>
</dbReference>
<dbReference type="InterPro" id="IPR050147">
    <property type="entry name" value="Ser/Thr_Dehydratase"/>
</dbReference>
<dbReference type="PANTHER" id="PTHR48078:SF6">
    <property type="entry name" value="L-THREONINE DEHYDRATASE CATABOLIC TDCB"/>
    <property type="match status" value="1"/>
</dbReference>
<comment type="similarity">
    <text evidence="4 13">Belongs to the threonine synthase family.</text>
</comment>
<comment type="caution">
    <text evidence="15">The sequence shown here is derived from an EMBL/GenBank/DDBJ whole genome shotgun (WGS) entry which is preliminary data.</text>
</comment>
<dbReference type="InterPro" id="IPR001926">
    <property type="entry name" value="TrpB-like_PALP"/>
</dbReference>
<comment type="function">
    <text evidence="2 13">Catalyzes the gamma-elimination of phosphate from L-phosphohomoserine and the beta-addition of water to produce L-threonine.</text>
</comment>
<reference evidence="15 16" key="1">
    <citation type="submission" date="2024-09" db="EMBL/GenBank/DDBJ databases">
        <authorList>
            <person name="Sun Q."/>
            <person name="Mori K."/>
        </authorList>
    </citation>
    <scope>NUCLEOTIDE SEQUENCE [LARGE SCALE GENOMIC DNA]</scope>
    <source>
        <strain evidence="15 16">CCM 7957</strain>
    </source>
</reference>
<evidence type="ECO:0000256" key="4">
    <source>
        <dbReference type="ARBA" id="ARBA00005517"/>
    </source>
</evidence>
<dbReference type="PROSITE" id="PS00165">
    <property type="entry name" value="DEHYDRATASE_SER_THR"/>
    <property type="match status" value="1"/>
</dbReference>
<comment type="pathway">
    <text evidence="3 13">Amino-acid biosynthesis; L-threonine biosynthesis; L-threonine from L-aspartate: step 5/5.</text>
</comment>
<evidence type="ECO:0000256" key="6">
    <source>
        <dbReference type="ARBA" id="ARBA00018679"/>
    </source>
</evidence>
<dbReference type="EC" id="4.2.3.1" evidence="5 12"/>
<evidence type="ECO:0000256" key="5">
    <source>
        <dbReference type="ARBA" id="ARBA00013028"/>
    </source>
</evidence>
<protein>
    <recommendedName>
        <fullName evidence="6 12">Threonine synthase</fullName>
        <ecNumber evidence="5 12">4.2.3.1</ecNumber>
    </recommendedName>
</protein>
<evidence type="ECO:0000256" key="9">
    <source>
        <dbReference type="ARBA" id="ARBA00022898"/>
    </source>
</evidence>
<dbReference type="Gene3D" id="3.40.50.1100">
    <property type="match status" value="2"/>
</dbReference>